<dbReference type="PANTHER" id="PTHR30469:SF15">
    <property type="entry name" value="HLYD FAMILY OF SECRETION PROTEINS"/>
    <property type="match status" value="1"/>
</dbReference>
<dbReference type="InterPro" id="IPR058647">
    <property type="entry name" value="BSH_CzcB-like"/>
</dbReference>
<evidence type="ECO:0000313" key="7">
    <source>
        <dbReference type="Proteomes" id="UP000070433"/>
    </source>
</evidence>
<dbReference type="Proteomes" id="UP000070433">
    <property type="component" value="Chromosome"/>
</dbReference>
<keyword evidence="2" id="KW-0175">Coiled coil</keyword>
<gene>
    <name evidence="6" type="ORF">UC35_09640</name>
</gene>
<dbReference type="InterPro" id="IPR006143">
    <property type="entry name" value="RND_pump_MFP"/>
</dbReference>
<dbReference type="EMBL" id="CP010951">
    <property type="protein sequence ID" value="AMO23107.1"/>
    <property type="molecule type" value="Genomic_DNA"/>
</dbReference>
<dbReference type="Gene3D" id="1.10.287.470">
    <property type="entry name" value="Helix hairpin bin"/>
    <property type="match status" value="1"/>
</dbReference>
<dbReference type="RefSeq" id="WP_061498564.1">
    <property type="nucleotide sequence ID" value="NZ_CP010951.1"/>
</dbReference>
<dbReference type="AlphaFoldDB" id="A0A127JSZ5"/>
<dbReference type="GO" id="GO:1990281">
    <property type="term" value="C:efflux pump complex"/>
    <property type="evidence" value="ECO:0007669"/>
    <property type="project" value="TreeGrafter"/>
</dbReference>
<feature type="chain" id="PRO_5007449656" evidence="3">
    <location>
        <begin position="22"/>
        <end position="377"/>
    </location>
</feature>
<evidence type="ECO:0000259" key="5">
    <source>
        <dbReference type="Pfam" id="PF25989"/>
    </source>
</evidence>
<keyword evidence="7" id="KW-1185">Reference proteome</keyword>
<feature type="coiled-coil region" evidence="2">
    <location>
        <begin position="104"/>
        <end position="138"/>
    </location>
</feature>
<evidence type="ECO:0000256" key="2">
    <source>
        <dbReference type="SAM" id="Coils"/>
    </source>
</evidence>
<dbReference type="PATRIC" id="fig|94132.3.peg.1963"/>
<feature type="domain" description="YknX-like C-terminal permuted SH3-like" evidence="5">
    <location>
        <begin position="297"/>
        <end position="366"/>
    </location>
</feature>
<feature type="domain" description="CzcB-like barrel-sandwich hybrid" evidence="4">
    <location>
        <begin position="81"/>
        <end position="210"/>
    </location>
</feature>
<dbReference type="PANTHER" id="PTHR30469">
    <property type="entry name" value="MULTIDRUG RESISTANCE PROTEIN MDTA"/>
    <property type="match status" value="1"/>
</dbReference>
<evidence type="ECO:0000313" key="6">
    <source>
        <dbReference type="EMBL" id="AMO23107.1"/>
    </source>
</evidence>
<dbReference type="OrthoDB" id="10524at2"/>
<proteinExistence type="inferred from homology"/>
<dbReference type="Pfam" id="PF25989">
    <property type="entry name" value="YknX_C"/>
    <property type="match status" value="1"/>
</dbReference>
<name>A0A127JSZ5_9BURK</name>
<dbReference type="Pfam" id="PF25973">
    <property type="entry name" value="BSH_CzcB"/>
    <property type="match status" value="1"/>
</dbReference>
<keyword evidence="3" id="KW-0732">Signal</keyword>
<comment type="similarity">
    <text evidence="1">Belongs to the membrane fusion protein (MFP) (TC 8.A.1) family.</text>
</comment>
<dbReference type="Gene3D" id="2.40.50.100">
    <property type="match status" value="1"/>
</dbReference>
<feature type="signal peptide" evidence="3">
    <location>
        <begin position="1"/>
        <end position="21"/>
    </location>
</feature>
<protein>
    <submittedName>
        <fullName evidence="6">RND transporter</fullName>
    </submittedName>
</protein>
<accession>A0A127JSZ5</accession>
<dbReference type="Gene3D" id="2.40.30.170">
    <property type="match status" value="1"/>
</dbReference>
<dbReference type="SUPFAM" id="SSF111369">
    <property type="entry name" value="HlyD-like secretion proteins"/>
    <property type="match status" value="1"/>
</dbReference>
<dbReference type="NCBIfam" id="TIGR01730">
    <property type="entry name" value="RND_mfp"/>
    <property type="match status" value="1"/>
</dbReference>
<evidence type="ECO:0000259" key="4">
    <source>
        <dbReference type="Pfam" id="PF25973"/>
    </source>
</evidence>
<sequence length="377" mass="38502">MKPTRFQLAAGVIALAVVALAAVFFTQGGKAPQEPAKVVKPALTVTAVTPRKVNLPLKLAANGNIAAWQEASIGAEAGGLRLTQVLVNVGDRVQKGQVLATLAADTARAEAAQSRATLAEAEAAAADAANNAARARTLQDTGALSAAQINQYLTAEKTAQAKVEAARALVQAQQARLSQTEVLAPDSGVISARTATVGAVLGPGTELFRLIRQGRLEWRAEVTSSELGHINAGTSVLVTAASGARLAGKVRMIAPTVDPQTRAALVYVDLTPVPGAPATARAGMFARGEFELGSAPALTVPQAAIVMREGFSYVFVLGPDNRVALAKVQTGRSAGDLVEIQGGLAAEARIVATGAGFLNDGDLVRVTEAQASAAAAR</sequence>
<dbReference type="GO" id="GO:0015562">
    <property type="term" value="F:efflux transmembrane transporter activity"/>
    <property type="evidence" value="ECO:0007669"/>
    <property type="project" value="TreeGrafter"/>
</dbReference>
<organism evidence="6 7">
    <name type="scientific">Ramlibacter tataouinensis</name>
    <dbReference type="NCBI Taxonomy" id="94132"/>
    <lineage>
        <taxon>Bacteria</taxon>
        <taxon>Pseudomonadati</taxon>
        <taxon>Pseudomonadota</taxon>
        <taxon>Betaproteobacteria</taxon>
        <taxon>Burkholderiales</taxon>
        <taxon>Comamonadaceae</taxon>
        <taxon>Ramlibacter</taxon>
    </lineage>
</organism>
<dbReference type="Gene3D" id="2.40.420.20">
    <property type="match status" value="1"/>
</dbReference>
<reference evidence="6 7" key="1">
    <citation type="journal article" date="2014" name="Int. J. Syst. Evol. Microbiol.">
        <title>Ramlibacter solisilvae sp. nov., isolated from forest soil, and emended description of the genus Ramlibacter.</title>
        <authorList>
            <person name="Lee H.J."/>
            <person name="Lee S.H."/>
            <person name="Lee S.S."/>
            <person name="Lee J.S."/>
            <person name="Kim Y."/>
            <person name="Kim S.C."/>
            <person name="Jeon C.O."/>
        </authorList>
    </citation>
    <scope>NUCLEOTIDE SEQUENCE [LARGE SCALE GENOMIC DNA]</scope>
    <source>
        <strain evidence="6 7">5-10</strain>
    </source>
</reference>
<dbReference type="InterPro" id="IPR058637">
    <property type="entry name" value="YknX-like_C"/>
</dbReference>
<evidence type="ECO:0000256" key="3">
    <source>
        <dbReference type="SAM" id="SignalP"/>
    </source>
</evidence>
<evidence type="ECO:0000256" key="1">
    <source>
        <dbReference type="ARBA" id="ARBA00009477"/>
    </source>
</evidence>